<organism evidence="5 6">
    <name type="scientific">Candidatus Caccovicinus merdipullorum</name>
    <dbReference type="NCBI Taxonomy" id="2840724"/>
    <lineage>
        <taxon>Bacteria</taxon>
        <taxon>Bacillati</taxon>
        <taxon>Bacillota</taxon>
        <taxon>Clostridia</taxon>
        <taxon>Eubacteriales</taxon>
        <taxon>Candidatus Caccovicinus</taxon>
    </lineage>
</organism>
<dbReference type="SMART" id="SM00342">
    <property type="entry name" value="HTH_ARAC"/>
    <property type="match status" value="1"/>
</dbReference>
<keyword evidence="3" id="KW-0804">Transcription</keyword>
<evidence type="ECO:0000256" key="2">
    <source>
        <dbReference type="ARBA" id="ARBA00023125"/>
    </source>
</evidence>
<evidence type="ECO:0000313" key="5">
    <source>
        <dbReference type="EMBL" id="HIT41322.1"/>
    </source>
</evidence>
<dbReference type="PROSITE" id="PS01124">
    <property type="entry name" value="HTH_ARAC_FAMILY_2"/>
    <property type="match status" value="1"/>
</dbReference>
<dbReference type="Proteomes" id="UP000886860">
    <property type="component" value="Unassembled WGS sequence"/>
</dbReference>
<dbReference type="InterPro" id="IPR020449">
    <property type="entry name" value="Tscrpt_reg_AraC-type_HTH"/>
</dbReference>
<comment type="caution">
    <text evidence="5">The sequence shown here is derived from an EMBL/GenBank/DDBJ whole genome shotgun (WGS) entry which is preliminary data.</text>
</comment>
<dbReference type="GO" id="GO:0003700">
    <property type="term" value="F:DNA-binding transcription factor activity"/>
    <property type="evidence" value="ECO:0007669"/>
    <property type="project" value="InterPro"/>
</dbReference>
<keyword evidence="2" id="KW-0238">DNA-binding</keyword>
<dbReference type="InterPro" id="IPR009057">
    <property type="entry name" value="Homeodomain-like_sf"/>
</dbReference>
<sequence length="289" mass="33815">MARNKVVNGYEFVTYSVNRHFQLFYSEKNHKTYPMHYHNAMEITMPMTRPYGCTGERISCTADAEEILFIGSGILHCVGPLKGQEGGSHYTLLADTDWLHQFQAFQLLLEKTSSIFVIRSWMEHYADIRQCLLSIYQLYDSDDVYKDIQIASEFLKLITLIAREMEKAAAESDMPSAAACSNFRQEILFSSHYIREHCAENLTLDTMGQMLGISKYYYHRKFKEICRLSFHDHLTSCRMDLACHYLKAENHSVEEIAHLCGYKSVSSFIHTFRRIFHETPSQYRKRQQY</sequence>
<dbReference type="SUPFAM" id="SSF51215">
    <property type="entry name" value="Regulatory protein AraC"/>
    <property type="match status" value="1"/>
</dbReference>
<evidence type="ECO:0000313" key="6">
    <source>
        <dbReference type="Proteomes" id="UP000886860"/>
    </source>
</evidence>
<evidence type="ECO:0000259" key="4">
    <source>
        <dbReference type="PROSITE" id="PS01124"/>
    </source>
</evidence>
<dbReference type="EMBL" id="DVKS01000070">
    <property type="protein sequence ID" value="HIT41322.1"/>
    <property type="molecule type" value="Genomic_DNA"/>
</dbReference>
<protein>
    <submittedName>
        <fullName evidence="5">Helix-turn-helix transcriptional regulator</fullName>
    </submittedName>
</protein>
<accession>A0A9D1KGA4</accession>
<evidence type="ECO:0000256" key="1">
    <source>
        <dbReference type="ARBA" id="ARBA00023015"/>
    </source>
</evidence>
<reference evidence="5" key="1">
    <citation type="submission" date="2020-10" db="EMBL/GenBank/DDBJ databases">
        <authorList>
            <person name="Gilroy R."/>
        </authorList>
    </citation>
    <scope>NUCLEOTIDE SEQUENCE</scope>
    <source>
        <strain evidence="5">CHK123-3438</strain>
    </source>
</reference>
<evidence type="ECO:0000256" key="3">
    <source>
        <dbReference type="ARBA" id="ARBA00023163"/>
    </source>
</evidence>
<name>A0A9D1KGA4_9FIRM</name>
<keyword evidence="1" id="KW-0805">Transcription regulation</keyword>
<dbReference type="GO" id="GO:0043565">
    <property type="term" value="F:sequence-specific DNA binding"/>
    <property type="evidence" value="ECO:0007669"/>
    <property type="project" value="InterPro"/>
</dbReference>
<dbReference type="PANTHER" id="PTHR43280">
    <property type="entry name" value="ARAC-FAMILY TRANSCRIPTIONAL REGULATOR"/>
    <property type="match status" value="1"/>
</dbReference>
<dbReference type="InterPro" id="IPR037923">
    <property type="entry name" value="HTH-like"/>
</dbReference>
<proteinExistence type="predicted"/>
<dbReference type="InterPro" id="IPR018060">
    <property type="entry name" value="HTH_AraC"/>
</dbReference>
<gene>
    <name evidence="5" type="ORF">IAB60_04315</name>
</gene>
<dbReference type="AlphaFoldDB" id="A0A9D1KGA4"/>
<dbReference type="PANTHER" id="PTHR43280:SF28">
    <property type="entry name" value="HTH-TYPE TRANSCRIPTIONAL ACTIVATOR RHAS"/>
    <property type="match status" value="1"/>
</dbReference>
<dbReference type="PRINTS" id="PR00032">
    <property type="entry name" value="HTHARAC"/>
</dbReference>
<reference evidence="5" key="2">
    <citation type="journal article" date="2021" name="PeerJ">
        <title>Extensive microbial diversity within the chicken gut microbiome revealed by metagenomics and culture.</title>
        <authorList>
            <person name="Gilroy R."/>
            <person name="Ravi A."/>
            <person name="Getino M."/>
            <person name="Pursley I."/>
            <person name="Horton D.L."/>
            <person name="Alikhan N.F."/>
            <person name="Baker D."/>
            <person name="Gharbi K."/>
            <person name="Hall N."/>
            <person name="Watson M."/>
            <person name="Adriaenssens E.M."/>
            <person name="Foster-Nyarko E."/>
            <person name="Jarju S."/>
            <person name="Secka A."/>
            <person name="Antonio M."/>
            <person name="Oren A."/>
            <person name="Chaudhuri R.R."/>
            <person name="La Ragione R."/>
            <person name="Hildebrand F."/>
            <person name="Pallen M.J."/>
        </authorList>
    </citation>
    <scope>NUCLEOTIDE SEQUENCE</scope>
    <source>
        <strain evidence="5">CHK123-3438</strain>
    </source>
</reference>
<dbReference type="Gene3D" id="1.10.10.60">
    <property type="entry name" value="Homeodomain-like"/>
    <property type="match status" value="2"/>
</dbReference>
<dbReference type="Pfam" id="PF12833">
    <property type="entry name" value="HTH_18"/>
    <property type="match status" value="1"/>
</dbReference>
<feature type="domain" description="HTH araC/xylS-type" evidence="4">
    <location>
        <begin position="188"/>
        <end position="286"/>
    </location>
</feature>
<dbReference type="SUPFAM" id="SSF46689">
    <property type="entry name" value="Homeodomain-like"/>
    <property type="match status" value="2"/>
</dbReference>